<feature type="region of interest" description="Disordered" evidence="1">
    <location>
        <begin position="1"/>
        <end position="67"/>
    </location>
</feature>
<protein>
    <submittedName>
        <fullName evidence="2">Uncharacterized protein</fullName>
    </submittedName>
</protein>
<reference evidence="2 3" key="1">
    <citation type="submission" date="2022-05" db="EMBL/GenBank/DDBJ databases">
        <authorList>
            <consortium name="Genoscope - CEA"/>
            <person name="William W."/>
        </authorList>
    </citation>
    <scope>NUCLEOTIDE SEQUENCE [LARGE SCALE GENOMIC DNA]</scope>
</reference>
<proteinExistence type="predicted"/>
<accession>A0ABN8SP11</accession>
<name>A0ABN8SP11_9CNID</name>
<evidence type="ECO:0000313" key="2">
    <source>
        <dbReference type="EMBL" id="CAH3192789.1"/>
    </source>
</evidence>
<dbReference type="Proteomes" id="UP001159427">
    <property type="component" value="Unassembled WGS sequence"/>
</dbReference>
<organism evidence="2 3">
    <name type="scientific">Porites evermanni</name>
    <dbReference type="NCBI Taxonomy" id="104178"/>
    <lineage>
        <taxon>Eukaryota</taxon>
        <taxon>Metazoa</taxon>
        <taxon>Cnidaria</taxon>
        <taxon>Anthozoa</taxon>
        <taxon>Hexacorallia</taxon>
        <taxon>Scleractinia</taxon>
        <taxon>Fungiina</taxon>
        <taxon>Poritidae</taxon>
        <taxon>Porites</taxon>
    </lineage>
</organism>
<feature type="compositionally biased region" description="Polar residues" evidence="1">
    <location>
        <begin position="46"/>
        <end position="67"/>
    </location>
</feature>
<evidence type="ECO:0000313" key="3">
    <source>
        <dbReference type="Proteomes" id="UP001159427"/>
    </source>
</evidence>
<comment type="caution">
    <text evidence="2">The sequence shown here is derived from an EMBL/GenBank/DDBJ whole genome shotgun (WGS) entry which is preliminary data.</text>
</comment>
<evidence type="ECO:0000256" key="1">
    <source>
        <dbReference type="SAM" id="MobiDB-lite"/>
    </source>
</evidence>
<sequence length="196" mass="22195">MQESSSQSSAGELSSSQVELNQNSKPSSRHSSCLSLNSAKVHPEVTSENSAPTPVERPSTSDFIVSDSAESQVKAHKVRYQRTGYTPCRVTQVFWAEVITFHMHTTQTANGTVIMTVAVRNVTILSFKRTRPTCYSINRTIWRKECFFPTSMVKRLTRPAMTKNMRTKCVDCASFNEDLWSRGRGKNLIIYTHFLY</sequence>
<gene>
    <name evidence="2" type="ORF">PEVE_00024554</name>
</gene>
<dbReference type="EMBL" id="CALNXI010003294">
    <property type="protein sequence ID" value="CAH3192789.1"/>
    <property type="molecule type" value="Genomic_DNA"/>
</dbReference>
<feature type="compositionally biased region" description="Low complexity" evidence="1">
    <location>
        <begin position="1"/>
        <end position="38"/>
    </location>
</feature>
<keyword evidence="3" id="KW-1185">Reference proteome</keyword>